<reference evidence="1" key="1">
    <citation type="submission" date="2020-04" db="EMBL/GenBank/DDBJ databases">
        <authorList>
            <person name="Chiriac C."/>
            <person name="Salcher M."/>
            <person name="Ghai R."/>
            <person name="Kavagutti S V."/>
        </authorList>
    </citation>
    <scope>NUCLEOTIDE SEQUENCE</scope>
</reference>
<organism evidence="1">
    <name type="scientific">uncultured Caudovirales phage</name>
    <dbReference type="NCBI Taxonomy" id="2100421"/>
    <lineage>
        <taxon>Viruses</taxon>
        <taxon>Duplodnaviria</taxon>
        <taxon>Heunggongvirae</taxon>
        <taxon>Uroviricota</taxon>
        <taxon>Caudoviricetes</taxon>
        <taxon>Peduoviridae</taxon>
        <taxon>Maltschvirus</taxon>
        <taxon>Maltschvirus maltsch</taxon>
    </lineage>
</organism>
<protein>
    <submittedName>
        <fullName evidence="1">Uncharacterized protein</fullName>
    </submittedName>
</protein>
<accession>A0A6J5NRU9</accession>
<name>A0A6J5NRU9_9CAUD</name>
<gene>
    <name evidence="1" type="ORF">UFOVP787_51</name>
</gene>
<sequence length="174" mass="21121">MKIYIGPYRTWVGPWQIANFITKNDDRQEKIVDFFDRIGITKFLNWIDSFKKRDIRVKIHDYDVWNMDGTLAYIILPMLKMVKEQKHAVPGTVVEDAPHITDAPDTDEYNVDYSPERWNYILDEMIWAFEQLNSDWEDQYHQDEKFDYEGCKKHQERMNNGFRLFGKYYQSLWT</sequence>
<evidence type="ECO:0000313" key="1">
    <source>
        <dbReference type="EMBL" id="CAB4162510.1"/>
    </source>
</evidence>
<dbReference type="EMBL" id="LR796734">
    <property type="protein sequence ID" value="CAB4162510.1"/>
    <property type="molecule type" value="Genomic_DNA"/>
</dbReference>
<proteinExistence type="predicted"/>